<dbReference type="RefSeq" id="WP_274959433.1">
    <property type="nucleotide sequence ID" value="NZ_DYWQ01000123.1"/>
</dbReference>
<sequence>MMGLDATVRCRCFEEGKLKPGPLPLDDLYIDEEGYLSSHKLDAAHERLTYRQFDARYDNLQREFENWTDSCCEHEYGEYCSERVGNIAGCAQFESLVEDAGGEAEFPLLAKLLPHANGGTYPAEMAAATLEELDRFIEKVSDVDEWVLCDAETGAEIWTSTEKASFPWMMGPFDEVRMTGGRVRILHAGRPPVETTHFKQVPLGKLVEDGSQQMEIICLDTGATTETFDSIGPEGAPKTEREFYVTSKKAPFLYEGKYGTAERIRNLLVASLETGNPIRWC</sequence>
<comment type="caution">
    <text evidence="1">The sequence shown here is derived from an EMBL/GenBank/DDBJ whole genome shotgun (WGS) entry which is preliminary data.</text>
</comment>
<protein>
    <submittedName>
        <fullName evidence="1">Uncharacterized protein</fullName>
    </submittedName>
</protein>
<gene>
    <name evidence="1" type="ORF">K8U72_08155</name>
</gene>
<evidence type="ECO:0000313" key="2">
    <source>
        <dbReference type="Proteomes" id="UP000697330"/>
    </source>
</evidence>
<dbReference type="AlphaFoldDB" id="A0A921GG63"/>
<reference evidence="1" key="2">
    <citation type="submission" date="2021-09" db="EMBL/GenBank/DDBJ databases">
        <authorList>
            <person name="Gilroy R."/>
        </authorList>
    </citation>
    <scope>NUCLEOTIDE SEQUENCE</scope>
    <source>
        <strain evidence="1">CHK124-7917</strain>
    </source>
</reference>
<proteinExistence type="predicted"/>
<organism evidence="1 2">
    <name type="scientific">Thermophilibacter provencensis</name>
    <dbReference type="NCBI Taxonomy" id="1852386"/>
    <lineage>
        <taxon>Bacteria</taxon>
        <taxon>Bacillati</taxon>
        <taxon>Actinomycetota</taxon>
        <taxon>Coriobacteriia</taxon>
        <taxon>Coriobacteriales</taxon>
        <taxon>Atopobiaceae</taxon>
        <taxon>Thermophilibacter</taxon>
    </lineage>
</organism>
<dbReference type="Proteomes" id="UP000697330">
    <property type="component" value="Unassembled WGS sequence"/>
</dbReference>
<accession>A0A921GG63</accession>
<reference evidence="1" key="1">
    <citation type="journal article" date="2021" name="PeerJ">
        <title>Extensive microbial diversity within the chicken gut microbiome revealed by metagenomics and culture.</title>
        <authorList>
            <person name="Gilroy R."/>
            <person name="Ravi A."/>
            <person name="Getino M."/>
            <person name="Pursley I."/>
            <person name="Horton D.L."/>
            <person name="Alikhan N.F."/>
            <person name="Baker D."/>
            <person name="Gharbi K."/>
            <person name="Hall N."/>
            <person name="Watson M."/>
            <person name="Adriaenssens E.M."/>
            <person name="Foster-Nyarko E."/>
            <person name="Jarju S."/>
            <person name="Secka A."/>
            <person name="Antonio M."/>
            <person name="Oren A."/>
            <person name="Chaudhuri R.R."/>
            <person name="La Ragione R."/>
            <person name="Hildebrand F."/>
            <person name="Pallen M.J."/>
        </authorList>
    </citation>
    <scope>NUCLEOTIDE SEQUENCE</scope>
    <source>
        <strain evidence="1">CHK124-7917</strain>
    </source>
</reference>
<evidence type="ECO:0000313" key="1">
    <source>
        <dbReference type="EMBL" id="HJF45732.1"/>
    </source>
</evidence>
<name>A0A921GG63_9ACTN</name>
<dbReference type="EMBL" id="DYWQ01000123">
    <property type="protein sequence ID" value="HJF45732.1"/>
    <property type="molecule type" value="Genomic_DNA"/>
</dbReference>